<dbReference type="EMBL" id="CAVLGL010000148">
    <property type="protein sequence ID" value="CAK1603623.1"/>
    <property type="molecule type" value="Genomic_DNA"/>
</dbReference>
<organism evidence="3 4">
    <name type="scientific">Parnassius mnemosyne</name>
    <name type="common">clouded apollo</name>
    <dbReference type="NCBI Taxonomy" id="213953"/>
    <lineage>
        <taxon>Eukaryota</taxon>
        <taxon>Metazoa</taxon>
        <taxon>Ecdysozoa</taxon>
        <taxon>Arthropoda</taxon>
        <taxon>Hexapoda</taxon>
        <taxon>Insecta</taxon>
        <taxon>Pterygota</taxon>
        <taxon>Neoptera</taxon>
        <taxon>Endopterygota</taxon>
        <taxon>Lepidoptera</taxon>
        <taxon>Glossata</taxon>
        <taxon>Ditrysia</taxon>
        <taxon>Papilionoidea</taxon>
        <taxon>Papilionidae</taxon>
        <taxon>Parnassiinae</taxon>
        <taxon>Parnassini</taxon>
        <taxon>Parnassius</taxon>
        <taxon>Driopa</taxon>
    </lineage>
</organism>
<name>A0AAV1M7G4_9NEOP</name>
<dbReference type="Proteomes" id="UP001314205">
    <property type="component" value="Unassembled WGS sequence"/>
</dbReference>
<keyword evidence="2" id="KW-0812">Transmembrane</keyword>
<keyword evidence="2" id="KW-0472">Membrane</keyword>
<protein>
    <submittedName>
        <fullName evidence="3">Uncharacterized protein</fullName>
    </submittedName>
</protein>
<keyword evidence="2" id="KW-1133">Transmembrane helix</keyword>
<proteinExistence type="predicted"/>
<evidence type="ECO:0000313" key="3">
    <source>
        <dbReference type="EMBL" id="CAK1603623.1"/>
    </source>
</evidence>
<gene>
    <name evidence="3" type="ORF">PARMNEM_LOCUS21957</name>
</gene>
<evidence type="ECO:0000256" key="1">
    <source>
        <dbReference type="SAM" id="MobiDB-lite"/>
    </source>
</evidence>
<evidence type="ECO:0000256" key="2">
    <source>
        <dbReference type="SAM" id="Phobius"/>
    </source>
</evidence>
<keyword evidence="4" id="KW-1185">Reference proteome</keyword>
<reference evidence="3 4" key="1">
    <citation type="submission" date="2023-11" db="EMBL/GenBank/DDBJ databases">
        <authorList>
            <person name="Hedman E."/>
            <person name="Englund M."/>
            <person name="Stromberg M."/>
            <person name="Nyberg Akerstrom W."/>
            <person name="Nylinder S."/>
            <person name="Jareborg N."/>
            <person name="Kallberg Y."/>
            <person name="Kronander E."/>
        </authorList>
    </citation>
    <scope>NUCLEOTIDE SEQUENCE [LARGE SCALE GENOMIC DNA]</scope>
</reference>
<sequence>MSKTSAARPESGLQDVRVDVMRKSRMSSQNGDKKGAPERSTSYVYMNSAFIGSFNSVNEARAPQPPTSVIREQYWTCSRWSYAQKVMAIAVGVLSGAVIGLALTVALRKGDNDLIGGIFRSHAAPD</sequence>
<feature type="region of interest" description="Disordered" evidence="1">
    <location>
        <begin position="1"/>
        <end position="39"/>
    </location>
</feature>
<dbReference type="AlphaFoldDB" id="A0AAV1M7G4"/>
<evidence type="ECO:0000313" key="4">
    <source>
        <dbReference type="Proteomes" id="UP001314205"/>
    </source>
</evidence>
<feature type="transmembrane region" description="Helical" evidence="2">
    <location>
        <begin position="86"/>
        <end position="107"/>
    </location>
</feature>
<comment type="caution">
    <text evidence="3">The sequence shown here is derived from an EMBL/GenBank/DDBJ whole genome shotgun (WGS) entry which is preliminary data.</text>
</comment>
<accession>A0AAV1M7G4</accession>